<feature type="transmembrane region" description="Helical" evidence="9">
    <location>
        <begin position="804"/>
        <end position="828"/>
    </location>
</feature>
<feature type="transmembrane region" description="Helical" evidence="9">
    <location>
        <begin position="835"/>
        <end position="855"/>
    </location>
</feature>
<dbReference type="GO" id="GO:0005524">
    <property type="term" value="F:ATP binding"/>
    <property type="evidence" value="ECO:0007669"/>
    <property type="project" value="UniProtKB-KW"/>
</dbReference>
<accession>A0A9W7DXF6</accession>
<evidence type="ECO:0000313" key="11">
    <source>
        <dbReference type="EMBL" id="GMH60049.1"/>
    </source>
</evidence>
<evidence type="ECO:0000256" key="4">
    <source>
        <dbReference type="ARBA" id="ARBA00022741"/>
    </source>
</evidence>
<dbReference type="InterPro" id="IPR027417">
    <property type="entry name" value="P-loop_NTPase"/>
</dbReference>
<dbReference type="InterPro" id="IPR003439">
    <property type="entry name" value="ABC_transporter-like_ATP-bd"/>
</dbReference>
<dbReference type="InterPro" id="IPR017871">
    <property type="entry name" value="ABC_transporter-like_CS"/>
</dbReference>
<feature type="compositionally biased region" description="Low complexity" evidence="8">
    <location>
        <begin position="606"/>
        <end position="625"/>
    </location>
</feature>
<keyword evidence="5" id="KW-0067">ATP-binding</keyword>
<feature type="transmembrane region" description="Helical" evidence="9">
    <location>
        <begin position="769"/>
        <end position="792"/>
    </location>
</feature>
<organism evidence="11 12">
    <name type="scientific">Triparma strigata</name>
    <dbReference type="NCBI Taxonomy" id="1606541"/>
    <lineage>
        <taxon>Eukaryota</taxon>
        <taxon>Sar</taxon>
        <taxon>Stramenopiles</taxon>
        <taxon>Ochrophyta</taxon>
        <taxon>Bolidophyceae</taxon>
        <taxon>Parmales</taxon>
        <taxon>Triparmaceae</taxon>
        <taxon>Triparma</taxon>
    </lineage>
</organism>
<dbReference type="SUPFAM" id="SSF52540">
    <property type="entry name" value="P-loop containing nucleoside triphosphate hydrolases"/>
    <property type="match status" value="1"/>
</dbReference>
<feature type="domain" description="ABC transporter" evidence="10">
    <location>
        <begin position="284"/>
        <end position="528"/>
    </location>
</feature>
<dbReference type="AlphaFoldDB" id="A0A9W7DXF6"/>
<keyword evidence="3 9" id="KW-0812">Transmembrane</keyword>
<dbReference type="GO" id="GO:0016020">
    <property type="term" value="C:membrane"/>
    <property type="evidence" value="ECO:0007669"/>
    <property type="project" value="UniProtKB-SubCell"/>
</dbReference>
<reference evidence="12" key="1">
    <citation type="journal article" date="2023" name="Commun. Biol.">
        <title>Genome analysis of Parmales, the sister group of diatoms, reveals the evolutionary specialization of diatoms from phago-mixotrophs to photoautotrophs.</title>
        <authorList>
            <person name="Ban H."/>
            <person name="Sato S."/>
            <person name="Yoshikawa S."/>
            <person name="Yamada K."/>
            <person name="Nakamura Y."/>
            <person name="Ichinomiya M."/>
            <person name="Sato N."/>
            <person name="Blanc-Mathieu R."/>
            <person name="Endo H."/>
            <person name="Kuwata A."/>
            <person name="Ogata H."/>
        </authorList>
    </citation>
    <scope>NUCLEOTIDE SEQUENCE [LARGE SCALE GENOMIC DNA]</scope>
    <source>
        <strain evidence="12">NIES 3701</strain>
    </source>
</reference>
<feature type="region of interest" description="Disordered" evidence="8">
    <location>
        <begin position="995"/>
        <end position="1014"/>
    </location>
</feature>
<dbReference type="Gene3D" id="3.40.50.300">
    <property type="entry name" value="P-loop containing nucleotide triphosphate hydrolases"/>
    <property type="match status" value="1"/>
</dbReference>
<protein>
    <recommendedName>
        <fullName evidence="10">ABC transporter domain-containing protein</fullName>
    </recommendedName>
</protein>
<dbReference type="PROSITE" id="PS00211">
    <property type="entry name" value="ABC_TRANSPORTER_1"/>
    <property type="match status" value="1"/>
</dbReference>
<feature type="compositionally biased region" description="Gly residues" evidence="8">
    <location>
        <begin position="998"/>
        <end position="1008"/>
    </location>
</feature>
<dbReference type="GO" id="GO:0140359">
    <property type="term" value="F:ABC-type transporter activity"/>
    <property type="evidence" value="ECO:0007669"/>
    <property type="project" value="InterPro"/>
</dbReference>
<evidence type="ECO:0000256" key="1">
    <source>
        <dbReference type="ARBA" id="ARBA00004141"/>
    </source>
</evidence>
<dbReference type="PANTHER" id="PTHR48041:SF139">
    <property type="entry name" value="PROTEIN SCARLET"/>
    <property type="match status" value="1"/>
</dbReference>
<keyword evidence="4" id="KW-0547">Nucleotide-binding</keyword>
<evidence type="ECO:0000256" key="3">
    <source>
        <dbReference type="ARBA" id="ARBA00022692"/>
    </source>
</evidence>
<feature type="region of interest" description="Disordered" evidence="8">
    <location>
        <begin position="1"/>
        <end position="48"/>
    </location>
</feature>
<keyword evidence="6 9" id="KW-1133">Transmembrane helix</keyword>
<evidence type="ECO:0000256" key="7">
    <source>
        <dbReference type="ARBA" id="ARBA00023136"/>
    </source>
</evidence>
<name>A0A9W7DXF6_9STRA</name>
<feature type="region of interest" description="Disordered" evidence="8">
    <location>
        <begin position="593"/>
        <end position="625"/>
    </location>
</feature>
<dbReference type="InterPro" id="IPR003593">
    <property type="entry name" value="AAA+_ATPase"/>
</dbReference>
<dbReference type="PROSITE" id="PS50893">
    <property type="entry name" value="ABC_TRANSPORTER_2"/>
    <property type="match status" value="1"/>
</dbReference>
<keyword evidence="12" id="KW-1185">Reference proteome</keyword>
<feature type="transmembrane region" description="Helical" evidence="9">
    <location>
        <begin position="684"/>
        <end position="703"/>
    </location>
</feature>
<proteinExistence type="predicted"/>
<feature type="compositionally biased region" description="Acidic residues" evidence="8">
    <location>
        <begin position="593"/>
        <end position="603"/>
    </location>
</feature>
<dbReference type="Pfam" id="PF01061">
    <property type="entry name" value="ABC2_membrane"/>
    <property type="match status" value="1"/>
</dbReference>
<keyword evidence="7 9" id="KW-0472">Membrane</keyword>
<dbReference type="InterPro" id="IPR013525">
    <property type="entry name" value="ABC2_TM"/>
</dbReference>
<evidence type="ECO:0000256" key="9">
    <source>
        <dbReference type="SAM" id="Phobius"/>
    </source>
</evidence>
<dbReference type="OrthoDB" id="66620at2759"/>
<dbReference type="Proteomes" id="UP001165085">
    <property type="component" value="Unassembled WGS sequence"/>
</dbReference>
<dbReference type="InterPro" id="IPR050352">
    <property type="entry name" value="ABCG_transporters"/>
</dbReference>
<evidence type="ECO:0000256" key="8">
    <source>
        <dbReference type="SAM" id="MobiDB-lite"/>
    </source>
</evidence>
<dbReference type="Pfam" id="PF19055">
    <property type="entry name" value="ABC2_membrane_7"/>
    <property type="match status" value="1"/>
</dbReference>
<evidence type="ECO:0000313" key="12">
    <source>
        <dbReference type="Proteomes" id="UP001165085"/>
    </source>
</evidence>
<feature type="compositionally biased region" description="Pro residues" evidence="8">
    <location>
        <begin position="36"/>
        <end position="46"/>
    </location>
</feature>
<dbReference type="Pfam" id="PF00005">
    <property type="entry name" value="ABC_tran"/>
    <property type="match status" value="1"/>
</dbReference>
<gene>
    <name evidence="11" type="ORF">TrST_g7691</name>
</gene>
<dbReference type="InterPro" id="IPR043926">
    <property type="entry name" value="ABCG_dom"/>
</dbReference>
<feature type="transmembrane region" description="Helical" evidence="9">
    <location>
        <begin position="229"/>
        <end position="249"/>
    </location>
</feature>
<evidence type="ECO:0000256" key="6">
    <source>
        <dbReference type="ARBA" id="ARBA00022989"/>
    </source>
</evidence>
<comment type="caution">
    <text evidence="11">The sequence shown here is derived from an EMBL/GenBank/DDBJ whole genome shotgun (WGS) entry which is preliminary data.</text>
</comment>
<dbReference type="EMBL" id="BRXY01000062">
    <property type="protein sequence ID" value="GMH60049.1"/>
    <property type="molecule type" value="Genomic_DNA"/>
</dbReference>
<dbReference type="PANTHER" id="PTHR48041">
    <property type="entry name" value="ABC TRANSPORTER G FAMILY MEMBER 28"/>
    <property type="match status" value="1"/>
</dbReference>
<feature type="transmembrane region" description="Helical" evidence="9">
    <location>
        <begin position="723"/>
        <end position="748"/>
    </location>
</feature>
<evidence type="ECO:0000259" key="10">
    <source>
        <dbReference type="PROSITE" id="PS50893"/>
    </source>
</evidence>
<sequence length="1030" mass="113100">MDLFYIRETPATRPKTQTKHRHIRSNSNVPKKPEPPSHPPNTPFPPHTRMKVERIERFLLKTLTITSLILLTSAQPGRGPTPDIQPVISSCQTDVLSLCGGSVVISGVPAIRKCLEDAYNGHDIGGLSETCQDALNEYYSNIDPEDLPELPDLPVPGGGGGNQQGCFHDIATLCPKNQRNSLETMTQCLNEHYEELSDGCKDSIDNKKNARHHIPSHFLQSENKDVTKAIIAVSIVVLLIPLVWSMLAFKRSRKIFEAMYDPFVFSAKSGSAVNGTHHHPELKLSFYQLSYHIGKKRILNDVSVAFLPGSLTAIMGPSGSGKTTLLNLISGHASVGNFEGSRIVNGIPYGKQEYDNIIRSQGYVEQDDNLLFDTLTVWETLSFASLLRLPEKLTVQDKFRRALEVLEEVGLAEHADAPVGGVSFKGISGGQRRRLSIAIELLRSPGCLILDEPTSGLDATTSLQLIQSLKSLASKHNRTVITTIHQPRAEIFDMFNNVVLLGKGGGVVYSGDREFAATYLNNFSSLNLQSYDNPADFVIDAMGLSDTNNSSTRERKRSNEKGVVGVKKLVNKVKDRARKTKNERAGYGIVGVEDCEDGEDDGGDGVSAHEALHSSTAASTTSTSLIEQYSTSEYARAVDNVIKEQCLNPTETERSIPSLSVSSQTTYLFARRYMRLNDDPGKTMKGWFSMGVMGGVISYAFSYSSQTPPSMNVNPKDELEKPYQTFMLLLMISSVAMIMEYLILVPEYMSERKIFLNERKRHIVSNRPYVIACMLTEVPRGVLHASILILVGYMFHSMNPDSTNIVFCVVTLMCGCVSWQSVICLVSCMFNEENYVYNMLFLVLGGGTLFGGLLIKLPNIPKLFTPIYYISVPAITQRALVVNDFLCCYLSATCDASGTVGGFSYNYTEASFFGNEQCPAALEFAGDGSDEGNLGRLALRVIGLDNVDPFIELSSIFSIAVASRMMAVVVLRIVERRREGLKEVNVDGSQQRLRGLLGEEGGGAGGYDGGDEEGIQMSVMSSNNDSSFTI</sequence>
<dbReference type="GO" id="GO:0016887">
    <property type="term" value="F:ATP hydrolysis activity"/>
    <property type="evidence" value="ECO:0007669"/>
    <property type="project" value="InterPro"/>
</dbReference>
<keyword evidence="2" id="KW-0813">Transport</keyword>
<comment type="subcellular location">
    <subcellularLocation>
        <location evidence="1">Membrane</location>
        <topology evidence="1">Multi-pass membrane protein</topology>
    </subcellularLocation>
</comment>
<evidence type="ECO:0000256" key="5">
    <source>
        <dbReference type="ARBA" id="ARBA00022840"/>
    </source>
</evidence>
<dbReference type="SMART" id="SM00382">
    <property type="entry name" value="AAA"/>
    <property type="match status" value="1"/>
</dbReference>
<evidence type="ECO:0000256" key="2">
    <source>
        <dbReference type="ARBA" id="ARBA00022448"/>
    </source>
</evidence>